<dbReference type="InterPro" id="IPR014310">
    <property type="entry name" value="Sig_transdc_His_kinase_PhoR"/>
</dbReference>
<dbReference type="Proteomes" id="UP000002482">
    <property type="component" value="Chromosome"/>
</dbReference>
<keyword evidence="10 19" id="KW-0812">Transmembrane</keyword>
<dbReference type="AlphaFoldDB" id="F0Q1F8"/>
<dbReference type="PANTHER" id="PTHR45453:SF1">
    <property type="entry name" value="PHOSPHATE REGULON SENSOR PROTEIN PHOR"/>
    <property type="match status" value="1"/>
</dbReference>
<dbReference type="HOGENOM" id="CLU_000445_89_2_4"/>
<gene>
    <name evidence="21" type="ordered locus">Acav_2571</name>
</gene>
<dbReference type="GO" id="GO:0000155">
    <property type="term" value="F:phosphorelay sensor kinase activity"/>
    <property type="evidence" value="ECO:0007669"/>
    <property type="project" value="InterPro"/>
</dbReference>
<evidence type="ECO:0000256" key="18">
    <source>
        <dbReference type="SAM" id="MobiDB-lite"/>
    </source>
</evidence>
<dbReference type="OrthoDB" id="9813151at2"/>
<dbReference type="PROSITE" id="PS50109">
    <property type="entry name" value="HIS_KIN"/>
    <property type="match status" value="1"/>
</dbReference>
<evidence type="ECO:0000313" key="22">
    <source>
        <dbReference type="Proteomes" id="UP000002482"/>
    </source>
</evidence>
<dbReference type="InterPro" id="IPR004358">
    <property type="entry name" value="Sig_transdc_His_kin-like_C"/>
</dbReference>
<dbReference type="Gene3D" id="1.10.287.130">
    <property type="match status" value="1"/>
</dbReference>
<dbReference type="Pfam" id="PF00989">
    <property type="entry name" value="PAS"/>
    <property type="match status" value="1"/>
</dbReference>
<dbReference type="InterPro" id="IPR035965">
    <property type="entry name" value="PAS-like_dom_sf"/>
</dbReference>
<dbReference type="RefSeq" id="WP_013594983.1">
    <property type="nucleotide sequence ID" value="NC_015138.1"/>
</dbReference>
<evidence type="ECO:0000256" key="8">
    <source>
        <dbReference type="ARBA" id="ARBA00022592"/>
    </source>
</evidence>
<dbReference type="InterPro" id="IPR005467">
    <property type="entry name" value="His_kinase_dom"/>
</dbReference>
<evidence type="ECO:0000313" key="21">
    <source>
        <dbReference type="EMBL" id="ADX46483.1"/>
    </source>
</evidence>
<keyword evidence="15" id="KW-0902">Two-component regulatory system</keyword>
<dbReference type="CDD" id="cd00130">
    <property type="entry name" value="PAS"/>
    <property type="match status" value="1"/>
</dbReference>
<protein>
    <recommendedName>
        <fullName evidence="4">Phosphate regulon sensor protein PhoR</fullName>
        <ecNumber evidence="3">2.7.13.3</ecNumber>
    </recommendedName>
</protein>
<evidence type="ECO:0000256" key="14">
    <source>
        <dbReference type="ARBA" id="ARBA00022989"/>
    </source>
</evidence>
<dbReference type="InterPro" id="IPR013767">
    <property type="entry name" value="PAS_fold"/>
</dbReference>
<evidence type="ECO:0000256" key="19">
    <source>
        <dbReference type="SAM" id="Phobius"/>
    </source>
</evidence>
<evidence type="ECO:0000256" key="3">
    <source>
        <dbReference type="ARBA" id="ARBA00012438"/>
    </source>
</evidence>
<dbReference type="GO" id="GO:0006355">
    <property type="term" value="P:regulation of DNA-templated transcription"/>
    <property type="evidence" value="ECO:0007669"/>
    <property type="project" value="InterPro"/>
</dbReference>
<keyword evidence="16 19" id="KW-0472">Membrane</keyword>
<dbReference type="KEGG" id="aaa:Acav_2571"/>
<comment type="function">
    <text evidence="17">Member of the two-component regulatory system PhoR/PhoB involved in the phosphate regulon genes expression. PhoR may function as a membrane-associated protein kinase that phosphorylates PhoB in response to environmental signals.</text>
</comment>
<proteinExistence type="predicted"/>
<dbReference type="SUPFAM" id="SSF55874">
    <property type="entry name" value="ATPase domain of HSP90 chaperone/DNA topoisomerase II/histidine kinase"/>
    <property type="match status" value="1"/>
</dbReference>
<evidence type="ECO:0000256" key="15">
    <source>
        <dbReference type="ARBA" id="ARBA00023012"/>
    </source>
</evidence>
<keyword evidence="14 19" id="KW-1133">Transmembrane helix</keyword>
<dbReference type="InterPro" id="IPR050351">
    <property type="entry name" value="BphY/WalK/GraS-like"/>
</dbReference>
<feature type="transmembrane region" description="Helical" evidence="19">
    <location>
        <begin position="20"/>
        <end position="42"/>
    </location>
</feature>
<evidence type="ECO:0000256" key="16">
    <source>
        <dbReference type="ARBA" id="ARBA00023136"/>
    </source>
</evidence>
<dbReference type="InterPro" id="IPR003594">
    <property type="entry name" value="HATPase_dom"/>
</dbReference>
<evidence type="ECO:0000256" key="11">
    <source>
        <dbReference type="ARBA" id="ARBA00022741"/>
    </source>
</evidence>
<dbReference type="GO" id="GO:0005524">
    <property type="term" value="F:ATP binding"/>
    <property type="evidence" value="ECO:0007669"/>
    <property type="project" value="UniProtKB-KW"/>
</dbReference>
<dbReference type="Gene3D" id="3.30.450.20">
    <property type="entry name" value="PAS domain"/>
    <property type="match status" value="1"/>
</dbReference>
<dbReference type="InterPro" id="IPR036097">
    <property type="entry name" value="HisK_dim/P_sf"/>
</dbReference>
<dbReference type="SUPFAM" id="SSF47384">
    <property type="entry name" value="Homodimeric domain of signal transducing histidine kinase"/>
    <property type="match status" value="1"/>
</dbReference>
<evidence type="ECO:0000256" key="6">
    <source>
        <dbReference type="ARBA" id="ARBA00022475"/>
    </source>
</evidence>
<evidence type="ECO:0000256" key="4">
    <source>
        <dbReference type="ARBA" id="ARBA00019665"/>
    </source>
</evidence>
<evidence type="ECO:0000259" key="20">
    <source>
        <dbReference type="PROSITE" id="PS50109"/>
    </source>
</evidence>
<keyword evidence="9" id="KW-0808">Transferase</keyword>
<dbReference type="SMART" id="SM00387">
    <property type="entry name" value="HATPase_c"/>
    <property type="match status" value="1"/>
</dbReference>
<keyword evidence="13" id="KW-0067">ATP-binding</keyword>
<dbReference type="PANTHER" id="PTHR45453">
    <property type="entry name" value="PHOSPHATE REGULON SENSOR PROTEIN PHOR"/>
    <property type="match status" value="1"/>
</dbReference>
<dbReference type="Pfam" id="PF00512">
    <property type="entry name" value="HisKA"/>
    <property type="match status" value="1"/>
</dbReference>
<name>F0Q1F8_PARA1</name>
<keyword evidence="7" id="KW-0597">Phosphoprotein</keyword>
<dbReference type="SMART" id="SM00091">
    <property type="entry name" value="PAS"/>
    <property type="match status" value="1"/>
</dbReference>
<evidence type="ECO:0000256" key="13">
    <source>
        <dbReference type="ARBA" id="ARBA00022840"/>
    </source>
</evidence>
<dbReference type="Gene3D" id="3.30.565.10">
    <property type="entry name" value="Histidine kinase-like ATPase, C-terminal domain"/>
    <property type="match status" value="1"/>
</dbReference>
<dbReference type="Pfam" id="PF11808">
    <property type="entry name" value="PhoR"/>
    <property type="match status" value="1"/>
</dbReference>
<dbReference type="FunFam" id="1.10.287.130:FF:000008">
    <property type="entry name" value="Two-component sensor histidine kinase"/>
    <property type="match status" value="1"/>
</dbReference>
<dbReference type="InterPro" id="IPR000014">
    <property type="entry name" value="PAS"/>
</dbReference>
<dbReference type="NCBIfam" id="TIGR02966">
    <property type="entry name" value="phoR_proteo"/>
    <property type="match status" value="1"/>
</dbReference>
<dbReference type="GO" id="GO:0016036">
    <property type="term" value="P:cellular response to phosphate starvation"/>
    <property type="evidence" value="ECO:0007669"/>
    <property type="project" value="TreeGrafter"/>
</dbReference>
<keyword evidence="5" id="KW-0813">Transport</keyword>
<dbReference type="CDD" id="cd00082">
    <property type="entry name" value="HisKA"/>
    <property type="match status" value="1"/>
</dbReference>
<reference evidence="21" key="1">
    <citation type="submission" date="2011-02" db="EMBL/GenBank/DDBJ databases">
        <title>Complete sequence of Acidovorax avenae subsp. avenae ATCC 19860.</title>
        <authorList>
            <consortium name="US DOE Joint Genome Institute"/>
            <person name="Lucas S."/>
            <person name="Copeland A."/>
            <person name="Lapidus A."/>
            <person name="Cheng J.-F."/>
            <person name="Goodwin L."/>
            <person name="Pitluck S."/>
            <person name="Chertkov O."/>
            <person name="Held B."/>
            <person name="Detter J.C."/>
            <person name="Han C."/>
            <person name="Tapia R."/>
            <person name="Land M."/>
            <person name="Hauser L."/>
            <person name="Kyrpides N."/>
            <person name="Ivanova N."/>
            <person name="Ovchinnikova G."/>
            <person name="Pagani I."/>
            <person name="Gordon S."/>
            <person name="Woyke T."/>
        </authorList>
    </citation>
    <scope>NUCLEOTIDE SEQUENCE</scope>
    <source>
        <strain evidence="21">ATCC 19860</strain>
    </source>
</reference>
<evidence type="ECO:0000256" key="1">
    <source>
        <dbReference type="ARBA" id="ARBA00000085"/>
    </source>
</evidence>
<feature type="compositionally biased region" description="Low complexity" evidence="18">
    <location>
        <begin position="448"/>
        <end position="477"/>
    </location>
</feature>
<evidence type="ECO:0000256" key="9">
    <source>
        <dbReference type="ARBA" id="ARBA00022679"/>
    </source>
</evidence>
<evidence type="ECO:0000256" key="5">
    <source>
        <dbReference type="ARBA" id="ARBA00022448"/>
    </source>
</evidence>
<accession>F0Q1F8</accession>
<evidence type="ECO:0000256" key="12">
    <source>
        <dbReference type="ARBA" id="ARBA00022777"/>
    </source>
</evidence>
<feature type="domain" description="Histidine kinase" evidence="20">
    <location>
        <begin position="212"/>
        <end position="439"/>
    </location>
</feature>
<keyword evidence="8" id="KW-0592">Phosphate transport</keyword>
<keyword evidence="6" id="KW-1003">Cell membrane</keyword>
<keyword evidence="11" id="KW-0547">Nucleotide-binding</keyword>
<keyword evidence="22" id="KW-1185">Reference proteome</keyword>
<evidence type="ECO:0000256" key="7">
    <source>
        <dbReference type="ARBA" id="ARBA00022553"/>
    </source>
</evidence>
<dbReference type="FunFam" id="3.30.565.10:FF:000006">
    <property type="entry name" value="Sensor histidine kinase WalK"/>
    <property type="match status" value="1"/>
</dbReference>
<dbReference type="SMART" id="SM00388">
    <property type="entry name" value="HisKA"/>
    <property type="match status" value="1"/>
</dbReference>
<evidence type="ECO:0000256" key="17">
    <source>
        <dbReference type="ARBA" id="ARBA00025207"/>
    </source>
</evidence>
<dbReference type="Pfam" id="PF02518">
    <property type="entry name" value="HATPase_c"/>
    <property type="match status" value="1"/>
</dbReference>
<sequence length="477" mass="51624">MVWRCIFFLSFQAAGLLLGWLWGGFHGAVATVFAGVWLWFLWDLWRGSRVLRWLRDGDLASCPSLRGVWGEAADRTRRLLRQNQADIAASDARLQEILAALQATPNGVVLLDAEGHIEWCNQIAVTQFGLDAARDMGQSIGNLLRDPEFSAYYAAQDFSRDVVLQGRESTASRPVRISVHLHPYGDGRKLLLSRDVTALEQAEAMRRDFVANVSHEIRTPLTVLMGFVETLQTLPLSSEERARYLNMMSQQAGRMQSVVQDLLTLSRLEGSPPPGLTECTPVDALLRRCEDEARGLSALLTRSQSAGHVLEFPPAEALQGAGQLVGVAAELQSALANLIGNAVRYTPAGGRITVAWETLADGSGRFSVRDTGPGIEAVHIPRLTERFYRVDRSRSRDTGGTGLGLAIVKHVVQRHSASLGIESTVGKGSVFSVTFPAHRIQRSAAVRGAQAKPALALPKPGAGPASGPSAMPSPASQ</sequence>
<evidence type="ECO:0000256" key="10">
    <source>
        <dbReference type="ARBA" id="ARBA00022692"/>
    </source>
</evidence>
<dbReference type="InterPro" id="IPR036890">
    <property type="entry name" value="HATPase_C_sf"/>
</dbReference>
<dbReference type="InterPro" id="IPR003661">
    <property type="entry name" value="HisK_dim/P_dom"/>
</dbReference>
<keyword evidence="12 21" id="KW-0418">Kinase</keyword>
<dbReference type="InterPro" id="IPR021766">
    <property type="entry name" value="PhoR_N"/>
</dbReference>
<dbReference type="SUPFAM" id="SSF55785">
    <property type="entry name" value="PYP-like sensor domain (PAS domain)"/>
    <property type="match status" value="1"/>
</dbReference>
<dbReference type="GO" id="GO:0005886">
    <property type="term" value="C:plasma membrane"/>
    <property type="evidence" value="ECO:0007669"/>
    <property type="project" value="UniProtKB-SubCell"/>
</dbReference>
<comment type="subcellular location">
    <subcellularLocation>
        <location evidence="2">Cell inner membrane</location>
        <topology evidence="2">Multi-pass membrane protein</topology>
    </subcellularLocation>
</comment>
<dbReference type="GO" id="GO:0004721">
    <property type="term" value="F:phosphoprotein phosphatase activity"/>
    <property type="evidence" value="ECO:0007669"/>
    <property type="project" value="InterPro"/>
</dbReference>
<dbReference type="EC" id="2.7.13.3" evidence="3"/>
<organism evidence="21 22">
    <name type="scientific">Paracidovorax avenae (strain ATCC 19860 / DSM 7227 / CCUG 15838 / JCM 20985 / LMG 2117 / NCPPB 1011)</name>
    <name type="common">Acidovorax avenae</name>
    <dbReference type="NCBI Taxonomy" id="643561"/>
    <lineage>
        <taxon>Bacteria</taxon>
        <taxon>Pseudomonadati</taxon>
        <taxon>Pseudomonadota</taxon>
        <taxon>Betaproteobacteria</taxon>
        <taxon>Burkholderiales</taxon>
        <taxon>Comamonadaceae</taxon>
        <taxon>Paracidovorax</taxon>
    </lineage>
</organism>
<dbReference type="GO" id="GO:0006817">
    <property type="term" value="P:phosphate ion transport"/>
    <property type="evidence" value="ECO:0007669"/>
    <property type="project" value="UniProtKB-KW"/>
</dbReference>
<comment type="catalytic activity">
    <reaction evidence="1">
        <text>ATP + protein L-histidine = ADP + protein N-phospho-L-histidine.</text>
        <dbReference type="EC" id="2.7.13.3"/>
    </reaction>
</comment>
<dbReference type="GeneID" id="34237649"/>
<evidence type="ECO:0000256" key="2">
    <source>
        <dbReference type="ARBA" id="ARBA00004429"/>
    </source>
</evidence>
<dbReference type="PRINTS" id="PR00344">
    <property type="entry name" value="BCTRLSENSOR"/>
</dbReference>
<dbReference type="EMBL" id="CP002521">
    <property type="protein sequence ID" value="ADX46483.1"/>
    <property type="molecule type" value="Genomic_DNA"/>
</dbReference>
<feature type="region of interest" description="Disordered" evidence="18">
    <location>
        <begin position="446"/>
        <end position="477"/>
    </location>
</feature>